<feature type="region of interest" description="Disordered" evidence="1">
    <location>
        <begin position="99"/>
        <end position="119"/>
    </location>
</feature>
<dbReference type="GO" id="GO:0043162">
    <property type="term" value="P:ubiquitin-dependent protein catabolic process via the multivesicular body sorting pathway"/>
    <property type="evidence" value="ECO:0007669"/>
    <property type="project" value="InterPro"/>
</dbReference>
<accession>A0A4S8ICF7</accession>
<dbReference type="InterPro" id="IPR009060">
    <property type="entry name" value="UBA-like_sf"/>
</dbReference>
<evidence type="ECO:0000313" key="3">
    <source>
        <dbReference type="Proteomes" id="UP000317650"/>
    </source>
</evidence>
<dbReference type="EMBL" id="PYDT01000011">
    <property type="protein sequence ID" value="THU45274.1"/>
    <property type="molecule type" value="Genomic_DNA"/>
</dbReference>
<dbReference type="Proteomes" id="UP000317650">
    <property type="component" value="Chromosome 2"/>
</dbReference>
<dbReference type="GO" id="GO:0000813">
    <property type="term" value="C:ESCRT I complex"/>
    <property type="evidence" value="ECO:0007669"/>
    <property type="project" value="InterPro"/>
</dbReference>
<dbReference type="PANTHER" id="PTHR15960:SF5">
    <property type="entry name" value="LD44032P"/>
    <property type="match status" value="1"/>
</dbReference>
<dbReference type="GO" id="GO:0043130">
    <property type="term" value="F:ubiquitin binding"/>
    <property type="evidence" value="ECO:0007669"/>
    <property type="project" value="InterPro"/>
</dbReference>
<evidence type="ECO:0008006" key="4">
    <source>
        <dbReference type="Google" id="ProtNLM"/>
    </source>
</evidence>
<dbReference type="SUPFAM" id="SSF46934">
    <property type="entry name" value="UBA-like"/>
    <property type="match status" value="1"/>
</dbReference>
<dbReference type="InterPro" id="IPR038870">
    <property type="entry name" value="UBAP1"/>
</dbReference>
<keyword evidence="3" id="KW-1185">Reference proteome</keyword>
<dbReference type="CDD" id="cd14316">
    <property type="entry name" value="UBA2_UBAP1_like"/>
    <property type="match status" value="1"/>
</dbReference>
<feature type="compositionally biased region" description="Low complexity" evidence="1">
    <location>
        <begin position="106"/>
        <end position="119"/>
    </location>
</feature>
<reference evidence="2 3" key="1">
    <citation type="journal article" date="2019" name="Nat. Plants">
        <title>Genome sequencing of Musa balbisiana reveals subgenome evolution and function divergence in polyploid bananas.</title>
        <authorList>
            <person name="Yao X."/>
        </authorList>
    </citation>
    <scope>NUCLEOTIDE SEQUENCE [LARGE SCALE GENOMIC DNA]</scope>
    <source>
        <strain evidence="3">cv. DH-PKW</strain>
        <tissue evidence="2">Leaves</tissue>
    </source>
</reference>
<dbReference type="AlphaFoldDB" id="A0A4S8ICF7"/>
<protein>
    <recommendedName>
        <fullName evidence="4">UBA domain-containing protein</fullName>
    </recommendedName>
</protein>
<evidence type="ECO:0000256" key="1">
    <source>
        <dbReference type="SAM" id="MobiDB-lite"/>
    </source>
</evidence>
<comment type="caution">
    <text evidence="2">The sequence shown here is derived from an EMBL/GenBank/DDBJ whole genome shotgun (WGS) entry which is preliminary data.</text>
</comment>
<dbReference type="Gene3D" id="1.10.8.10">
    <property type="entry name" value="DNA helicase RuvA subunit, C-terminal domain"/>
    <property type="match status" value="1"/>
</dbReference>
<sequence length="275" mass="30298">MIGVISVPSVGIFISFRLAFRDLLEIYEYNGRVGWLEEGLSSQSYPFSISFSEFFVVVASLLVMDHDFRARQAAMYRAGTGAAPAPSFYPRVNSAAAAPPDRGASFHHPASSASPPSSSGLGIKVMIKPEYQITPALGQGEARLERLASFLGGALQRGAAWRSPEPRRWALRPQLAPQMPEVPRSKFQFDFEFEKQILAEAEKESQNWSRITAENQQSKMSSASSSSSPSMVREFVKGYNILREMGFSSKNVAEALAIYDNDTDKAVAHFLNTSQ</sequence>
<organism evidence="2 3">
    <name type="scientific">Musa balbisiana</name>
    <name type="common">Banana</name>
    <dbReference type="NCBI Taxonomy" id="52838"/>
    <lineage>
        <taxon>Eukaryota</taxon>
        <taxon>Viridiplantae</taxon>
        <taxon>Streptophyta</taxon>
        <taxon>Embryophyta</taxon>
        <taxon>Tracheophyta</taxon>
        <taxon>Spermatophyta</taxon>
        <taxon>Magnoliopsida</taxon>
        <taxon>Liliopsida</taxon>
        <taxon>Zingiberales</taxon>
        <taxon>Musaceae</taxon>
        <taxon>Musa</taxon>
    </lineage>
</organism>
<proteinExistence type="predicted"/>
<evidence type="ECO:0000313" key="2">
    <source>
        <dbReference type="EMBL" id="THU45274.1"/>
    </source>
</evidence>
<dbReference type="PANTHER" id="PTHR15960">
    <property type="entry name" value="LD44032P"/>
    <property type="match status" value="1"/>
</dbReference>
<name>A0A4S8ICF7_MUSBA</name>
<gene>
    <name evidence="2" type="ORF">C4D60_Mb02t16100</name>
</gene>